<dbReference type="PANTHER" id="PTHR30157">
    <property type="entry name" value="FERRIC REDUCTASE, NADPH-DEPENDENT"/>
    <property type="match status" value="1"/>
</dbReference>
<accession>A0A165QTJ4</accession>
<dbReference type="InterPro" id="IPR013113">
    <property type="entry name" value="SIP_FAD-bd"/>
</dbReference>
<evidence type="ECO:0000259" key="2">
    <source>
        <dbReference type="Pfam" id="PF04954"/>
    </source>
</evidence>
<dbReference type="EMBL" id="LQNU01000076">
    <property type="protein sequence ID" value="KZE76522.1"/>
    <property type="molecule type" value="Genomic_DNA"/>
</dbReference>
<dbReference type="InterPro" id="IPR039261">
    <property type="entry name" value="FNR_nucleotide-bd"/>
</dbReference>
<dbReference type="Gene3D" id="3.40.50.80">
    <property type="entry name" value="Nucleotide-binding domain of ferredoxin-NADP reductase (FNR) module"/>
    <property type="match status" value="1"/>
</dbReference>
<protein>
    <submittedName>
        <fullName evidence="4">Phage tail protein</fullName>
    </submittedName>
</protein>
<dbReference type="InterPro" id="IPR039374">
    <property type="entry name" value="SIP_fam"/>
</dbReference>
<organism evidence="4 5">
    <name type="scientific">Myroides marinus</name>
    <dbReference type="NCBI Taxonomy" id="703342"/>
    <lineage>
        <taxon>Bacteria</taxon>
        <taxon>Pseudomonadati</taxon>
        <taxon>Bacteroidota</taxon>
        <taxon>Flavobacteriia</taxon>
        <taxon>Flavobacteriales</taxon>
        <taxon>Flavobacteriaceae</taxon>
        <taxon>Myroides</taxon>
    </lineage>
</organism>
<dbReference type="OrthoDB" id="9814826at2"/>
<evidence type="ECO:0000313" key="4">
    <source>
        <dbReference type="EMBL" id="KZE76522.1"/>
    </source>
</evidence>
<evidence type="ECO:0000256" key="1">
    <source>
        <dbReference type="ARBA" id="ARBA00035644"/>
    </source>
</evidence>
<feature type="domain" description="Siderophore-interacting FAD-binding" evidence="3">
    <location>
        <begin position="15"/>
        <end position="124"/>
    </location>
</feature>
<dbReference type="AlphaFoldDB" id="A0A165QTJ4"/>
<dbReference type="InterPro" id="IPR007037">
    <property type="entry name" value="SIP_rossman_dom"/>
</dbReference>
<evidence type="ECO:0000259" key="3">
    <source>
        <dbReference type="Pfam" id="PF08021"/>
    </source>
</evidence>
<comment type="caution">
    <text evidence="4">The sequence shown here is derived from an EMBL/GenBank/DDBJ whole genome shotgun (WGS) entry which is preliminary data.</text>
</comment>
<dbReference type="RefSeq" id="WP_038985805.1">
    <property type="nucleotide sequence ID" value="NZ_JACAJU010000009.1"/>
</dbReference>
<reference evidence="4 5" key="1">
    <citation type="submission" date="2016-01" db="EMBL/GenBank/DDBJ databases">
        <title>Whole genome sequencing of Myroides marinus L41.</title>
        <authorList>
            <person name="Hong K.W."/>
        </authorList>
    </citation>
    <scope>NUCLEOTIDE SEQUENCE [LARGE SCALE GENOMIC DNA]</scope>
    <source>
        <strain evidence="4 5">L41</strain>
    </source>
</reference>
<dbReference type="PANTHER" id="PTHR30157:SF0">
    <property type="entry name" value="NADPH-DEPENDENT FERRIC-CHELATE REDUCTASE"/>
    <property type="match status" value="1"/>
</dbReference>
<dbReference type="Gene3D" id="2.40.30.10">
    <property type="entry name" value="Translation factors"/>
    <property type="match status" value="1"/>
</dbReference>
<feature type="domain" description="SIP-like Rossmann fold" evidence="2">
    <location>
        <begin position="137"/>
        <end position="256"/>
    </location>
</feature>
<proteinExistence type="inferred from homology"/>
<gene>
    <name evidence="4" type="ORF">AV926_15360</name>
</gene>
<sequence length="275" mass="30790">MAKKGNIQRKVFTLKDREYITPHYIRITLSGNDVSDFKETTIGVNNKIFIAPEGVAEVHLPEFDYDKGAWKPMDEAIKPYVRTYTHRGIDLEKNELYIDFVAHGDEGPASNWAINAEIGAPLGVAMGCDPSELYPEAAWYILVGDGTAIPVLGAILETLPAEAKVNAMIEVESAEDIQELSTQAQSKIEWIINPTSGQNSELAKRAKEIIAEHADEVSKFGYVAAEFDTVKELRNHLRKDLNWTKDELYAYSYWKFGKAESASEADRRAEKASME</sequence>
<dbReference type="Pfam" id="PF08021">
    <property type="entry name" value="FAD_binding_9"/>
    <property type="match status" value="1"/>
</dbReference>
<dbReference type="SUPFAM" id="SSF63380">
    <property type="entry name" value="Riboflavin synthase domain-like"/>
    <property type="match status" value="1"/>
</dbReference>
<dbReference type="InterPro" id="IPR017938">
    <property type="entry name" value="Riboflavin_synthase-like_b-brl"/>
</dbReference>
<dbReference type="Proteomes" id="UP000076630">
    <property type="component" value="Unassembled WGS sequence"/>
</dbReference>
<dbReference type="Pfam" id="PF04954">
    <property type="entry name" value="SIP"/>
    <property type="match status" value="1"/>
</dbReference>
<comment type="similarity">
    <text evidence="1">Belongs to the SIP oxidoreductase family.</text>
</comment>
<keyword evidence="5" id="KW-1185">Reference proteome</keyword>
<dbReference type="CDD" id="cd06193">
    <property type="entry name" value="siderophore_interacting"/>
    <property type="match status" value="1"/>
</dbReference>
<name>A0A165QTJ4_9FLAO</name>
<evidence type="ECO:0000313" key="5">
    <source>
        <dbReference type="Proteomes" id="UP000076630"/>
    </source>
</evidence>